<evidence type="ECO:0000313" key="2">
    <source>
        <dbReference type="Proteomes" id="UP000267223"/>
    </source>
</evidence>
<accession>A0A3M9NPQ9</accession>
<dbReference type="Proteomes" id="UP000267223">
    <property type="component" value="Unassembled WGS sequence"/>
</dbReference>
<proteinExistence type="predicted"/>
<organism evidence="1 2">
    <name type="scientific">Hanamia caeni</name>
    <dbReference type="NCBI Taxonomy" id="2294116"/>
    <lineage>
        <taxon>Bacteria</taxon>
        <taxon>Pseudomonadati</taxon>
        <taxon>Bacteroidota</taxon>
        <taxon>Chitinophagia</taxon>
        <taxon>Chitinophagales</taxon>
        <taxon>Chitinophagaceae</taxon>
        <taxon>Hanamia</taxon>
    </lineage>
</organism>
<sequence>MPFSVINNLLSKKKFGLNFQSDYQTTNKILSFSCSFPDIVNIFPDFINNTLVVNSFLPHFIIN</sequence>
<keyword evidence="2" id="KW-1185">Reference proteome</keyword>
<name>A0A3M9NPQ9_9BACT</name>
<comment type="caution">
    <text evidence="1">The sequence shown here is derived from an EMBL/GenBank/DDBJ whole genome shotgun (WGS) entry which is preliminary data.</text>
</comment>
<dbReference type="EMBL" id="RJJR01000001">
    <property type="protein sequence ID" value="RNI39770.1"/>
    <property type="molecule type" value="Genomic_DNA"/>
</dbReference>
<dbReference type="AlphaFoldDB" id="A0A3M9NPQ9"/>
<gene>
    <name evidence="1" type="ORF">EFY79_00225</name>
</gene>
<protein>
    <submittedName>
        <fullName evidence="1">Uncharacterized protein</fullName>
    </submittedName>
</protein>
<evidence type="ECO:0000313" key="1">
    <source>
        <dbReference type="EMBL" id="RNI39770.1"/>
    </source>
</evidence>
<reference evidence="1 2" key="1">
    <citation type="submission" date="2018-11" db="EMBL/GenBank/DDBJ databases">
        <title>Draft genome sequence of Ferruginibacter sp. BO-59.</title>
        <authorList>
            <person name="Im W.T."/>
        </authorList>
    </citation>
    <scope>NUCLEOTIDE SEQUENCE [LARGE SCALE GENOMIC DNA]</scope>
    <source>
        <strain evidence="1 2">BO-59</strain>
    </source>
</reference>